<proteinExistence type="predicted"/>
<gene>
    <name evidence="1" type="ORF">IPN75_15635</name>
</gene>
<evidence type="ECO:0008006" key="3">
    <source>
        <dbReference type="Google" id="ProtNLM"/>
    </source>
</evidence>
<comment type="caution">
    <text evidence="1">The sequence shown here is derived from an EMBL/GenBank/DDBJ whole genome shotgun (WGS) entry which is preliminary data.</text>
</comment>
<dbReference type="EMBL" id="JADKBR010000019">
    <property type="protein sequence ID" value="MBK8891697.1"/>
    <property type="molecule type" value="Genomic_DNA"/>
</dbReference>
<evidence type="ECO:0000313" key="1">
    <source>
        <dbReference type="EMBL" id="MBK8891697.1"/>
    </source>
</evidence>
<organism evidence="1 2">
    <name type="scientific">Candidatus Dechloromonas phosphorivorans</name>
    <dbReference type="NCBI Taxonomy" id="2899244"/>
    <lineage>
        <taxon>Bacteria</taxon>
        <taxon>Pseudomonadati</taxon>
        <taxon>Pseudomonadota</taxon>
        <taxon>Betaproteobacteria</taxon>
        <taxon>Rhodocyclales</taxon>
        <taxon>Azonexaceae</taxon>
        <taxon>Dechloromonas</taxon>
    </lineage>
</organism>
<protein>
    <recommendedName>
        <fullName evidence="3">Outer membrane protein assembly factor BamE</fullName>
    </recommendedName>
</protein>
<dbReference type="Proteomes" id="UP000808146">
    <property type="component" value="Unassembled WGS sequence"/>
</dbReference>
<sequence length="139" mass="15761">MPFIAVGTPVLVRAVDDAQAIVEINGQQMLLRPDPAQTRETPGQWLDKAVVAQDPRRRLEAFPAGVRAAIQSGRVMKGMTREQVIMSVGYPQVDEKKGLDAPSWRYWWSGFESFYVQWTRDKLRKIDGDSATVNKLTYH</sequence>
<accession>A0A9D7LPQ3</accession>
<name>A0A9D7LPQ3_9RHOO</name>
<dbReference type="AlphaFoldDB" id="A0A9D7LPQ3"/>
<reference evidence="1" key="1">
    <citation type="submission" date="2020-10" db="EMBL/GenBank/DDBJ databases">
        <title>Connecting structure to function with the recovery of over 1000 high-quality activated sludge metagenome-assembled genomes encoding full-length rRNA genes using long-read sequencing.</title>
        <authorList>
            <person name="Singleton C.M."/>
            <person name="Petriglieri F."/>
            <person name="Kristensen J.M."/>
            <person name="Kirkegaard R.H."/>
            <person name="Michaelsen T.Y."/>
            <person name="Andersen M.H."/>
            <person name="Karst S.M."/>
            <person name="Dueholm M.S."/>
            <person name="Nielsen P.H."/>
            <person name="Albertsen M."/>
        </authorList>
    </citation>
    <scope>NUCLEOTIDE SEQUENCE</scope>
    <source>
        <strain evidence="1">OdNE_18-Q3-R46-58_BAT3C.305</strain>
    </source>
</reference>
<evidence type="ECO:0000313" key="2">
    <source>
        <dbReference type="Proteomes" id="UP000808146"/>
    </source>
</evidence>